<accession>A0A369VVH3</accession>
<dbReference type="GO" id="GO:0009360">
    <property type="term" value="C:DNA polymerase III complex"/>
    <property type="evidence" value="ECO:0007669"/>
    <property type="project" value="TreeGrafter"/>
</dbReference>
<reference evidence="1 2" key="1">
    <citation type="submission" date="2018-07" db="EMBL/GenBank/DDBJ databases">
        <title>a novel species of Sphingomonas isolated from the rhizosphere soil of Araceae plant.</title>
        <authorList>
            <person name="Zhiyong W."/>
            <person name="Qinglan Z."/>
            <person name="Zhiwei F."/>
            <person name="Ding X."/>
            <person name="Gejiao W."/>
            <person name="Shixue Z."/>
        </authorList>
    </citation>
    <scope>NUCLEOTIDE SEQUENCE [LARGE SCALE GENOMIC DNA]</scope>
    <source>
        <strain evidence="1 2">WZY 27</strain>
    </source>
</reference>
<dbReference type="EMBL" id="QQNB01000002">
    <property type="protein sequence ID" value="RDE05062.1"/>
    <property type="molecule type" value="Genomic_DNA"/>
</dbReference>
<evidence type="ECO:0000313" key="1">
    <source>
        <dbReference type="EMBL" id="RDE05062.1"/>
    </source>
</evidence>
<dbReference type="Gene3D" id="3.40.50.300">
    <property type="entry name" value="P-loop containing nucleotide triphosphate hydrolases"/>
    <property type="match status" value="1"/>
</dbReference>
<gene>
    <name evidence="1" type="ORF">DVW87_07150</name>
</gene>
<dbReference type="GO" id="GO:0006261">
    <property type="term" value="P:DNA-templated DNA replication"/>
    <property type="evidence" value="ECO:0007669"/>
    <property type="project" value="TreeGrafter"/>
</dbReference>
<evidence type="ECO:0000313" key="2">
    <source>
        <dbReference type="Proteomes" id="UP000253918"/>
    </source>
</evidence>
<proteinExistence type="predicted"/>
<sequence>MSPPIGNRAAQEAFAAALHKGALHHAWLLAGPEGIGKARFAEAAALRLLAEAAAPAGLPPGLDVPAGHPTRTLIDGGVHPDLRILRRLLKDPDKPGDYARSITIKQVRDLWGMFATKPALSPRRVVIIDAIDDVERPGASNALLKNLEEPPPGTIFLLVSHAPGRLLPTIRSRTRLLRLEPLTDAQVAEVLSAEMPDASDAERAELVRLAEGSPGRALGFAGLQLGAIDAALETIAHTGDRSNAERLRLARQLAPKTAQARYEAFLDRAPAFLARRAPDLRGPALQAALDAQGEARHLAATARALTLDPQATVFEMAGLVARLAGFESAR</sequence>
<organism evidence="1 2">
    <name type="scientific">Sphingomonas aracearum</name>
    <dbReference type="NCBI Taxonomy" id="2283317"/>
    <lineage>
        <taxon>Bacteria</taxon>
        <taxon>Pseudomonadati</taxon>
        <taxon>Pseudomonadota</taxon>
        <taxon>Alphaproteobacteria</taxon>
        <taxon>Sphingomonadales</taxon>
        <taxon>Sphingomonadaceae</taxon>
        <taxon>Sphingomonas</taxon>
    </lineage>
</organism>
<dbReference type="Proteomes" id="UP000253918">
    <property type="component" value="Unassembled WGS sequence"/>
</dbReference>
<dbReference type="PANTHER" id="PTHR11669:SF8">
    <property type="entry name" value="DNA POLYMERASE III SUBUNIT DELTA"/>
    <property type="match status" value="1"/>
</dbReference>
<comment type="caution">
    <text evidence="1">The sequence shown here is derived from an EMBL/GenBank/DDBJ whole genome shotgun (WGS) entry which is preliminary data.</text>
</comment>
<dbReference type="AlphaFoldDB" id="A0A369VVH3"/>
<dbReference type="OrthoDB" id="9811073at2"/>
<dbReference type="PANTHER" id="PTHR11669">
    <property type="entry name" value="REPLICATION FACTOR C / DNA POLYMERASE III GAMMA-TAU SUBUNIT"/>
    <property type="match status" value="1"/>
</dbReference>
<dbReference type="RefSeq" id="WP_114687133.1">
    <property type="nucleotide sequence ID" value="NZ_QQNB01000002.1"/>
</dbReference>
<dbReference type="SUPFAM" id="SSF52540">
    <property type="entry name" value="P-loop containing nucleoside triphosphate hydrolases"/>
    <property type="match status" value="1"/>
</dbReference>
<name>A0A369VVH3_9SPHN</name>
<keyword evidence="2" id="KW-1185">Reference proteome</keyword>
<dbReference type="InterPro" id="IPR050238">
    <property type="entry name" value="DNA_Rep/Repair_Clamp_Loader"/>
</dbReference>
<dbReference type="Pfam" id="PF13177">
    <property type="entry name" value="DNA_pol3_delta2"/>
    <property type="match status" value="1"/>
</dbReference>
<protein>
    <submittedName>
        <fullName evidence="1">DNA polymerase III subunit delta</fullName>
    </submittedName>
</protein>
<dbReference type="InterPro" id="IPR027417">
    <property type="entry name" value="P-loop_NTPase"/>
</dbReference>